<dbReference type="InterPro" id="IPR009593">
    <property type="entry name" value="DUF1203"/>
</dbReference>
<dbReference type="EMBL" id="QOCE01000053">
    <property type="protein sequence ID" value="RBW49615.1"/>
    <property type="molecule type" value="Genomic_DNA"/>
</dbReference>
<comment type="caution">
    <text evidence="1">The sequence shown here is derived from an EMBL/GenBank/DDBJ whole genome shotgun (WGS) entry which is preliminary data.</text>
</comment>
<proteinExistence type="predicted"/>
<dbReference type="Proteomes" id="UP000252706">
    <property type="component" value="Unassembled WGS sequence"/>
</dbReference>
<organism evidence="1 2">
    <name type="scientific">Phaeobacter gallaeciensis</name>
    <dbReference type="NCBI Taxonomy" id="60890"/>
    <lineage>
        <taxon>Bacteria</taxon>
        <taxon>Pseudomonadati</taxon>
        <taxon>Pseudomonadota</taxon>
        <taxon>Alphaproteobacteria</taxon>
        <taxon>Rhodobacterales</taxon>
        <taxon>Roseobacteraceae</taxon>
        <taxon>Phaeobacter</taxon>
    </lineage>
</organism>
<reference evidence="1 2" key="1">
    <citation type="submission" date="2018-07" db="EMBL/GenBank/DDBJ databases">
        <title>Modular assembly of carbohydrate-degrading microbial communities in the ocean.</title>
        <authorList>
            <person name="Enke T.N."/>
            <person name="Datta M.S."/>
            <person name="Schwartzman J.A."/>
            <person name="Cermak N."/>
            <person name="Schmitz D.A."/>
            <person name="Barrere J."/>
            <person name="Cordero O.X."/>
        </authorList>
    </citation>
    <scope>NUCLEOTIDE SEQUENCE [LARGE SCALE GENOMIC DNA]</scope>
    <source>
        <strain evidence="1 2">C3M10</strain>
    </source>
</reference>
<dbReference type="PIRSF" id="PIRSF034110">
    <property type="entry name" value="DUF1203"/>
    <property type="match status" value="1"/>
</dbReference>
<sequence length="158" mass="17572">MMRLEFCGLPSADVEMIHRTGVDSYGDPVERHASAEQDGMPCRHCLQNVPERLPFLALAHRPFQGRNPFTETGPIYLCDPGCTRAEPSPEPPAFMSATQYLLRGYGPDERIVYGTGAVTPRANLTSYAASLLERDDIAFVDLRSASNNCFLCRIYRAD</sequence>
<evidence type="ECO:0000313" key="2">
    <source>
        <dbReference type="Proteomes" id="UP000252706"/>
    </source>
</evidence>
<gene>
    <name evidence="1" type="ORF">DS909_22250</name>
</gene>
<evidence type="ECO:0000313" key="1">
    <source>
        <dbReference type="EMBL" id="RBW49615.1"/>
    </source>
</evidence>
<protein>
    <submittedName>
        <fullName evidence="1">DUF1203 domain-containing protein</fullName>
    </submittedName>
</protein>
<name>A0A366WI28_9RHOB</name>
<dbReference type="OrthoDB" id="118609at2"/>
<accession>A0A366WI28</accession>
<dbReference type="Pfam" id="PF06718">
    <property type="entry name" value="DUF1203"/>
    <property type="match status" value="1"/>
</dbReference>
<dbReference type="AlphaFoldDB" id="A0A366WI28"/>